<comment type="function">
    <text evidence="11">Promotes RNA polymerase assembly. Latches the N- and C-terminal regions of the beta' subunit thereby facilitating its interaction with the beta and alpha subunits.</text>
</comment>
<dbReference type="GO" id="GO:0000428">
    <property type="term" value="C:DNA-directed RNA polymerase complex"/>
    <property type="evidence" value="ECO:0007669"/>
    <property type="project" value="UniProtKB-KW"/>
</dbReference>
<dbReference type="GO" id="GO:0003899">
    <property type="term" value="F:DNA-directed RNA polymerase activity"/>
    <property type="evidence" value="ECO:0007669"/>
    <property type="project" value="UniProtKB-UniRule"/>
</dbReference>
<dbReference type="SUPFAM" id="SSF63562">
    <property type="entry name" value="RPB6/omega subunit-like"/>
    <property type="match status" value="1"/>
</dbReference>
<dbReference type="HAMAP" id="MF_00366">
    <property type="entry name" value="RNApol_bact_RpoZ"/>
    <property type="match status" value="1"/>
</dbReference>
<dbReference type="InterPro" id="IPR003716">
    <property type="entry name" value="DNA-dir_RNA_pol_omega"/>
</dbReference>
<dbReference type="AlphaFoldDB" id="A0A0T5NZ64"/>
<dbReference type="RefSeq" id="WP_057821429.1">
    <property type="nucleotide sequence ID" value="NZ_CAXRJZ010000086.1"/>
</dbReference>
<gene>
    <name evidence="11 14" type="primary">rpoZ</name>
    <name evidence="14" type="ORF">RIdsm_00524</name>
    <name evidence="13" type="ORF">XM52_26860</name>
</gene>
<dbReference type="PATRIC" id="fig|540747.5.peg.4138"/>
<sequence length="117" mass="13026">MARVTTEDCVDKVPNRFDLVMLAAHRAREISAGSQITVDRDNDKNPVVALREIAEETQSADELRERLIESNQTQIEVDEPEDDSMALLMGGEPDKPAEDDMSEENLLRALMEAQGQG</sequence>
<comment type="similarity">
    <text evidence="1 11">Belongs to the RNA polymerase subunit omega family.</text>
</comment>
<evidence type="ECO:0000313" key="15">
    <source>
        <dbReference type="Proteomes" id="UP000051401"/>
    </source>
</evidence>
<organism evidence="13 15">
    <name type="scientific">Roseovarius indicus</name>
    <dbReference type="NCBI Taxonomy" id="540747"/>
    <lineage>
        <taxon>Bacteria</taxon>
        <taxon>Pseudomonadati</taxon>
        <taxon>Pseudomonadota</taxon>
        <taxon>Alphaproteobacteria</taxon>
        <taxon>Rhodobacterales</taxon>
        <taxon>Roseobacteraceae</taxon>
        <taxon>Roseovarius</taxon>
    </lineage>
</organism>
<evidence type="ECO:0000256" key="5">
    <source>
        <dbReference type="ARBA" id="ARBA00022679"/>
    </source>
</evidence>
<evidence type="ECO:0000256" key="9">
    <source>
        <dbReference type="ARBA" id="ARBA00030998"/>
    </source>
</evidence>
<evidence type="ECO:0000256" key="1">
    <source>
        <dbReference type="ARBA" id="ARBA00006711"/>
    </source>
</evidence>
<keyword evidence="6 11" id="KW-0548">Nucleotidyltransferase</keyword>
<dbReference type="STRING" id="540747.SAMN04488031_12041"/>
<reference evidence="13 15" key="1">
    <citation type="submission" date="2015-04" db="EMBL/GenBank/DDBJ databases">
        <title>The draft genome sequence of Roseovarius indicus B108T.</title>
        <authorList>
            <person name="Li G."/>
            <person name="Lai Q."/>
            <person name="Shao Z."/>
            <person name="Yan P."/>
        </authorList>
    </citation>
    <scope>NUCLEOTIDE SEQUENCE [LARGE SCALE GENOMIC DNA]</scope>
    <source>
        <strain evidence="13 15">B108</strain>
    </source>
</reference>
<keyword evidence="5 11" id="KW-0808">Transferase</keyword>
<evidence type="ECO:0000313" key="16">
    <source>
        <dbReference type="Proteomes" id="UP000325785"/>
    </source>
</evidence>
<dbReference type="NCBIfam" id="TIGR00690">
    <property type="entry name" value="rpoZ"/>
    <property type="match status" value="1"/>
</dbReference>
<evidence type="ECO:0000256" key="7">
    <source>
        <dbReference type="ARBA" id="ARBA00023163"/>
    </source>
</evidence>
<dbReference type="OrthoDB" id="9796300at2"/>
<evidence type="ECO:0000256" key="6">
    <source>
        <dbReference type="ARBA" id="ARBA00022695"/>
    </source>
</evidence>
<dbReference type="GO" id="GO:0006351">
    <property type="term" value="P:DNA-templated transcription"/>
    <property type="evidence" value="ECO:0007669"/>
    <property type="project" value="UniProtKB-UniRule"/>
</dbReference>
<evidence type="ECO:0000256" key="11">
    <source>
        <dbReference type="HAMAP-Rule" id="MF_00366"/>
    </source>
</evidence>
<protein>
    <recommendedName>
        <fullName evidence="3 11">DNA-directed RNA polymerase subunit omega</fullName>
        <shortName evidence="11">RNAP omega subunit</shortName>
        <ecNumber evidence="2 11">2.7.7.6</ecNumber>
    </recommendedName>
    <alternativeName>
        <fullName evidence="9 11">RNA polymerase omega subunit</fullName>
    </alternativeName>
    <alternativeName>
        <fullName evidence="8 11">Transcriptase subunit omega</fullName>
    </alternativeName>
</protein>
<comment type="catalytic activity">
    <reaction evidence="10 11">
        <text>RNA(n) + a ribonucleoside 5'-triphosphate = RNA(n+1) + diphosphate</text>
        <dbReference type="Rhea" id="RHEA:21248"/>
        <dbReference type="Rhea" id="RHEA-COMP:14527"/>
        <dbReference type="Rhea" id="RHEA-COMP:17342"/>
        <dbReference type="ChEBI" id="CHEBI:33019"/>
        <dbReference type="ChEBI" id="CHEBI:61557"/>
        <dbReference type="ChEBI" id="CHEBI:140395"/>
        <dbReference type="EC" id="2.7.7.6"/>
    </reaction>
</comment>
<dbReference type="InterPro" id="IPR006110">
    <property type="entry name" value="Pol_omega/Rpo6/RPB6"/>
</dbReference>
<proteinExistence type="inferred from homology"/>
<dbReference type="PANTHER" id="PTHR34476:SF1">
    <property type="entry name" value="DNA-DIRECTED RNA POLYMERASE SUBUNIT OMEGA"/>
    <property type="match status" value="1"/>
</dbReference>
<evidence type="ECO:0000256" key="10">
    <source>
        <dbReference type="ARBA" id="ARBA00048552"/>
    </source>
</evidence>
<keyword evidence="15" id="KW-1185">Reference proteome</keyword>
<comment type="subunit">
    <text evidence="11">The RNAP catalytic core consists of 2 alpha, 1 beta, 1 beta' and 1 omega subunit. When a sigma factor is associated with the core the holoenzyme is formed, which can initiate transcription.</text>
</comment>
<dbReference type="SMART" id="SM01409">
    <property type="entry name" value="RNA_pol_Rpb6"/>
    <property type="match status" value="1"/>
</dbReference>
<dbReference type="EC" id="2.7.7.6" evidence="2 11"/>
<dbReference type="Proteomes" id="UP000051401">
    <property type="component" value="Unassembled WGS sequence"/>
</dbReference>
<dbReference type="InterPro" id="IPR036161">
    <property type="entry name" value="RPB6/omega-like_sf"/>
</dbReference>
<evidence type="ECO:0000256" key="12">
    <source>
        <dbReference type="SAM" id="MobiDB-lite"/>
    </source>
</evidence>
<evidence type="ECO:0000256" key="2">
    <source>
        <dbReference type="ARBA" id="ARBA00012418"/>
    </source>
</evidence>
<dbReference type="Pfam" id="PF01192">
    <property type="entry name" value="RNA_pol_Rpb6"/>
    <property type="match status" value="1"/>
</dbReference>
<keyword evidence="4 11" id="KW-0240">DNA-directed RNA polymerase</keyword>
<feature type="region of interest" description="Disordered" evidence="12">
    <location>
        <begin position="80"/>
        <end position="102"/>
    </location>
</feature>
<dbReference type="GO" id="GO:0003677">
    <property type="term" value="F:DNA binding"/>
    <property type="evidence" value="ECO:0007669"/>
    <property type="project" value="UniProtKB-UniRule"/>
</dbReference>
<accession>A0A0T5NZ64</accession>
<name>A0A0T5NZ64_9RHOB</name>
<evidence type="ECO:0000313" key="13">
    <source>
        <dbReference type="EMBL" id="KRS14171.1"/>
    </source>
</evidence>
<evidence type="ECO:0000256" key="3">
    <source>
        <dbReference type="ARBA" id="ARBA00013725"/>
    </source>
</evidence>
<dbReference type="Gene3D" id="3.90.940.10">
    <property type="match status" value="1"/>
</dbReference>
<dbReference type="PANTHER" id="PTHR34476">
    <property type="entry name" value="DNA-DIRECTED RNA POLYMERASE SUBUNIT OMEGA"/>
    <property type="match status" value="1"/>
</dbReference>
<dbReference type="Proteomes" id="UP000325785">
    <property type="component" value="Chromosome"/>
</dbReference>
<evidence type="ECO:0000313" key="14">
    <source>
        <dbReference type="EMBL" id="QEW24741.1"/>
    </source>
</evidence>
<evidence type="ECO:0000256" key="4">
    <source>
        <dbReference type="ARBA" id="ARBA00022478"/>
    </source>
</evidence>
<reference evidence="14 16" key="2">
    <citation type="submission" date="2018-08" db="EMBL/GenBank/DDBJ databases">
        <title>Genetic Globetrotter - A new plasmid hitch-hiking vast phylogenetic and geographic distances.</title>
        <authorList>
            <person name="Vollmers J."/>
            <person name="Petersen J."/>
        </authorList>
    </citation>
    <scope>NUCLEOTIDE SEQUENCE [LARGE SCALE GENOMIC DNA]</scope>
    <source>
        <strain evidence="14 16">DSM 26383</strain>
    </source>
</reference>
<evidence type="ECO:0000256" key="8">
    <source>
        <dbReference type="ARBA" id="ARBA00029924"/>
    </source>
</evidence>
<dbReference type="KEGG" id="rid:RIdsm_00524"/>
<dbReference type="EMBL" id="LAXI01000033">
    <property type="protein sequence ID" value="KRS14171.1"/>
    <property type="molecule type" value="Genomic_DNA"/>
</dbReference>
<keyword evidence="7 11" id="KW-0804">Transcription</keyword>
<dbReference type="EMBL" id="CP031598">
    <property type="protein sequence ID" value="QEW24741.1"/>
    <property type="molecule type" value="Genomic_DNA"/>
</dbReference>